<reference evidence="1" key="1">
    <citation type="journal article" date="2020" name="G3 (Bethesda)">
        <title>High-Quality Assemblies for Three Invasive Social Wasps from the &lt;i&gt;Vespula&lt;/i&gt; Genus.</title>
        <authorList>
            <person name="Harrop T.W.R."/>
            <person name="Guhlin J."/>
            <person name="McLaughlin G.M."/>
            <person name="Permina E."/>
            <person name="Stockwell P."/>
            <person name="Gilligan J."/>
            <person name="Le Lec M.F."/>
            <person name="Gruber M.A.M."/>
            <person name="Quinn O."/>
            <person name="Lovegrove M."/>
            <person name="Duncan E.J."/>
            <person name="Remnant E.J."/>
            <person name="Van Eeckhoven J."/>
            <person name="Graham B."/>
            <person name="Knapp R.A."/>
            <person name="Langford K.W."/>
            <person name="Kronenberg Z."/>
            <person name="Press M.O."/>
            <person name="Eacker S.M."/>
            <person name="Wilson-Rankin E.E."/>
            <person name="Purcell J."/>
            <person name="Lester P.J."/>
            <person name="Dearden P.K."/>
        </authorList>
    </citation>
    <scope>NUCLEOTIDE SEQUENCE</scope>
    <source>
        <strain evidence="1">Volc-1</strain>
    </source>
</reference>
<protein>
    <submittedName>
        <fullName evidence="1">Uncharacterized protein</fullName>
    </submittedName>
</protein>
<dbReference type="EMBL" id="JACSDY010000001">
    <property type="protein sequence ID" value="KAF7437749.1"/>
    <property type="molecule type" value="Genomic_DNA"/>
</dbReference>
<dbReference type="AlphaFoldDB" id="A0A834UFX5"/>
<keyword evidence="2" id="KW-1185">Reference proteome</keyword>
<sequence length="76" mass="8373">MSFLALENPMSGFNSEDKKQECLSSKALSSDAHWGKLAPGYTTVVQRGIEIDFFRHLENEGVGERKGGGGREGEER</sequence>
<accession>A0A834UFX5</accession>
<evidence type="ECO:0000313" key="1">
    <source>
        <dbReference type="EMBL" id="KAF7437749.1"/>
    </source>
</evidence>
<comment type="caution">
    <text evidence="1">The sequence shown here is derived from an EMBL/GenBank/DDBJ whole genome shotgun (WGS) entry which is preliminary data.</text>
</comment>
<proteinExistence type="predicted"/>
<gene>
    <name evidence="1" type="ORF">H0235_000140</name>
</gene>
<dbReference type="Proteomes" id="UP000600918">
    <property type="component" value="Unassembled WGS sequence"/>
</dbReference>
<organism evidence="1 2">
    <name type="scientific">Vespula pensylvanica</name>
    <name type="common">Western yellow jacket</name>
    <name type="synonym">Wasp</name>
    <dbReference type="NCBI Taxonomy" id="30213"/>
    <lineage>
        <taxon>Eukaryota</taxon>
        <taxon>Metazoa</taxon>
        <taxon>Ecdysozoa</taxon>
        <taxon>Arthropoda</taxon>
        <taxon>Hexapoda</taxon>
        <taxon>Insecta</taxon>
        <taxon>Pterygota</taxon>
        <taxon>Neoptera</taxon>
        <taxon>Endopterygota</taxon>
        <taxon>Hymenoptera</taxon>
        <taxon>Apocrita</taxon>
        <taxon>Aculeata</taxon>
        <taxon>Vespoidea</taxon>
        <taxon>Vespidae</taxon>
        <taxon>Vespinae</taxon>
        <taxon>Vespula</taxon>
    </lineage>
</organism>
<evidence type="ECO:0000313" key="2">
    <source>
        <dbReference type="Proteomes" id="UP000600918"/>
    </source>
</evidence>
<name>A0A834UFX5_VESPE</name>